<dbReference type="InterPro" id="IPR035906">
    <property type="entry name" value="MetI-like_sf"/>
</dbReference>
<keyword evidence="5 7" id="KW-1133">Transmembrane helix</keyword>
<keyword evidence="6 7" id="KW-0472">Membrane</keyword>
<evidence type="ECO:0000313" key="9">
    <source>
        <dbReference type="EMBL" id="MFD0960931.1"/>
    </source>
</evidence>
<comment type="similarity">
    <text evidence="7">Belongs to the binding-protein-dependent transport system permease family.</text>
</comment>
<evidence type="ECO:0000256" key="7">
    <source>
        <dbReference type="RuleBase" id="RU363032"/>
    </source>
</evidence>
<evidence type="ECO:0000256" key="6">
    <source>
        <dbReference type="ARBA" id="ARBA00023136"/>
    </source>
</evidence>
<feature type="transmembrane region" description="Helical" evidence="7">
    <location>
        <begin position="82"/>
        <end position="101"/>
    </location>
</feature>
<gene>
    <name evidence="9" type="ORF">ACFQ2I_16190</name>
</gene>
<dbReference type="EMBL" id="JBHTJZ010000024">
    <property type="protein sequence ID" value="MFD0960931.1"/>
    <property type="molecule type" value="Genomic_DNA"/>
</dbReference>
<dbReference type="Pfam" id="PF00528">
    <property type="entry name" value="BPD_transp_1"/>
    <property type="match status" value="1"/>
</dbReference>
<reference evidence="10" key="1">
    <citation type="journal article" date="2019" name="Int. J. Syst. Evol. Microbiol.">
        <title>The Global Catalogue of Microorganisms (GCM) 10K type strain sequencing project: providing services to taxonomists for standard genome sequencing and annotation.</title>
        <authorList>
            <consortium name="The Broad Institute Genomics Platform"/>
            <consortium name="The Broad Institute Genome Sequencing Center for Infectious Disease"/>
            <person name="Wu L."/>
            <person name="Ma J."/>
        </authorList>
    </citation>
    <scope>NUCLEOTIDE SEQUENCE [LARGE SCALE GENOMIC DNA]</scope>
    <source>
        <strain evidence="10">CCUG 59129</strain>
    </source>
</reference>
<keyword evidence="10" id="KW-1185">Reference proteome</keyword>
<keyword evidence="4 7" id="KW-0812">Transmembrane</keyword>
<feature type="transmembrane region" description="Helical" evidence="7">
    <location>
        <begin position="113"/>
        <end position="132"/>
    </location>
</feature>
<evidence type="ECO:0000256" key="4">
    <source>
        <dbReference type="ARBA" id="ARBA00022692"/>
    </source>
</evidence>
<dbReference type="PANTHER" id="PTHR43744:SF9">
    <property type="entry name" value="POLYGALACTURONAN_RHAMNOGALACTURONAN TRANSPORT SYSTEM PERMEASE PROTEIN YTCP"/>
    <property type="match status" value="1"/>
</dbReference>
<keyword evidence="2 7" id="KW-0813">Transport</keyword>
<comment type="subcellular location">
    <subcellularLocation>
        <location evidence="1 7">Cell membrane</location>
        <topology evidence="1 7">Multi-pass membrane protein</topology>
    </subcellularLocation>
</comment>
<evidence type="ECO:0000313" key="10">
    <source>
        <dbReference type="Proteomes" id="UP001596989"/>
    </source>
</evidence>
<feature type="transmembrane region" description="Helical" evidence="7">
    <location>
        <begin position="263"/>
        <end position="282"/>
    </location>
</feature>
<dbReference type="PROSITE" id="PS50928">
    <property type="entry name" value="ABC_TM1"/>
    <property type="match status" value="1"/>
</dbReference>
<name>A0ABW3HTW7_9BACL</name>
<organism evidence="9 10">
    <name type="scientific">Paenibacillus chungangensis</name>
    <dbReference type="NCBI Taxonomy" id="696535"/>
    <lineage>
        <taxon>Bacteria</taxon>
        <taxon>Bacillati</taxon>
        <taxon>Bacillota</taxon>
        <taxon>Bacilli</taxon>
        <taxon>Bacillales</taxon>
        <taxon>Paenibacillaceae</taxon>
        <taxon>Paenibacillus</taxon>
    </lineage>
</organism>
<protein>
    <submittedName>
        <fullName evidence="9">Carbohydrate ABC transporter permease</fullName>
    </submittedName>
</protein>
<dbReference type="RefSeq" id="WP_377565898.1">
    <property type="nucleotide sequence ID" value="NZ_JBHTJZ010000024.1"/>
</dbReference>
<feature type="transmembrane region" description="Helical" evidence="7">
    <location>
        <begin position="186"/>
        <end position="211"/>
    </location>
</feature>
<keyword evidence="3" id="KW-1003">Cell membrane</keyword>
<sequence>MNVLGYKQSFGSRLFDTFNYGAMLLLVVVTVYPLLHVIAISLSHADYISLGQVTWFPKGFNIKGYEIIFGKPLLYISYKNTVMYAVVGTLLTLLLTSLMAYPLTIAKFHLKKAVTIFLAVTMFFSGGMIPTYLLMKELNLLNTFWVMVLPGCISAYNVIIFRTFFQNIPSELRESAYMDGASDLTVLFRIYLPLSKALLATFALFAIVAHWNEWFSALIYLKDENRYPLQMFLRSIIFTQQGYGSSAQVTEMIQNRQINPKNIQMAAIVITMAPILCIYPFVQKYFVKGVMIGSIKG</sequence>
<evidence type="ECO:0000256" key="1">
    <source>
        <dbReference type="ARBA" id="ARBA00004651"/>
    </source>
</evidence>
<feature type="domain" description="ABC transmembrane type-1" evidence="8">
    <location>
        <begin position="78"/>
        <end position="282"/>
    </location>
</feature>
<evidence type="ECO:0000259" key="8">
    <source>
        <dbReference type="PROSITE" id="PS50928"/>
    </source>
</evidence>
<dbReference type="SUPFAM" id="SSF161098">
    <property type="entry name" value="MetI-like"/>
    <property type="match status" value="1"/>
</dbReference>
<dbReference type="Gene3D" id="1.10.3720.10">
    <property type="entry name" value="MetI-like"/>
    <property type="match status" value="1"/>
</dbReference>
<evidence type="ECO:0000256" key="2">
    <source>
        <dbReference type="ARBA" id="ARBA00022448"/>
    </source>
</evidence>
<feature type="transmembrane region" description="Helical" evidence="7">
    <location>
        <begin position="144"/>
        <end position="165"/>
    </location>
</feature>
<feature type="transmembrane region" description="Helical" evidence="7">
    <location>
        <begin position="20"/>
        <end position="42"/>
    </location>
</feature>
<dbReference type="PANTHER" id="PTHR43744">
    <property type="entry name" value="ABC TRANSPORTER PERMEASE PROTEIN MG189-RELATED-RELATED"/>
    <property type="match status" value="1"/>
</dbReference>
<dbReference type="Proteomes" id="UP001596989">
    <property type="component" value="Unassembled WGS sequence"/>
</dbReference>
<comment type="caution">
    <text evidence="9">The sequence shown here is derived from an EMBL/GenBank/DDBJ whole genome shotgun (WGS) entry which is preliminary data.</text>
</comment>
<evidence type="ECO:0000256" key="5">
    <source>
        <dbReference type="ARBA" id="ARBA00022989"/>
    </source>
</evidence>
<dbReference type="InterPro" id="IPR000515">
    <property type="entry name" value="MetI-like"/>
</dbReference>
<dbReference type="CDD" id="cd06261">
    <property type="entry name" value="TM_PBP2"/>
    <property type="match status" value="1"/>
</dbReference>
<evidence type="ECO:0000256" key="3">
    <source>
        <dbReference type="ARBA" id="ARBA00022475"/>
    </source>
</evidence>
<proteinExistence type="inferred from homology"/>
<accession>A0ABW3HTW7</accession>